<proteinExistence type="inferred from homology"/>
<evidence type="ECO:0000313" key="14">
    <source>
        <dbReference type="Proteomes" id="UP000031443"/>
    </source>
</evidence>
<reference evidence="14" key="1">
    <citation type="journal article" date="2013" name="Nat. Genet.">
        <title>The draft genomes of soft-shell turtle and green sea turtle yield insights into the development and evolution of the turtle-specific body plan.</title>
        <authorList>
            <person name="Wang Z."/>
            <person name="Pascual-Anaya J."/>
            <person name="Zadissa A."/>
            <person name="Li W."/>
            <person name="Niimura Y."/>
            <person name="Huang Z."/>
            <person name="Li C."/>
            <person name="White S."/>
            <person name="Xiong Z."/>
            <person name="Fang D."/>
            <person name="Wang B."/>
            <person name="Ming Y."/>
            <person name="Chen Y."/>
            <person name="Zheng Y."/>
            <person name="Kuraku S."/>
            <person name="Pignatelli M."/>
            <person name="Herrero J."/>
            <person name="Beal K."/>
            <person name="Nozawa M."/>
            <person name="Li Q."/>
            <person name="Wang J."/>
            <person name="Zhang H."/>
            <person name="Yu L."/>
            <person name="Shigenobu S."/>
            <person name="Wang J."/>
            <person name="Liu J."/>
            <person name="Flicek P."/>
            <person name="Searle S."/>
            <person name="Wang J."/>
            <person name="Kuratani S."/>
            <person name="Yin Y."/>
            <person name="Aken B."/>
            <person name="Zhang G."/>
            <person name="Irie N."/>
        </authorList>
    </citation>
    <scope>NUCLEOTIDE SEQUENCE [LARGE SCALE GENOMIC DNA]</scope>
</reference>
<dbReference type="AlphaFoldDB" id="M7C653"/>
<dbReference type="GO" id="GO:0003723">
    <property type="term" value="F:RNA binding"/>
    <property type="evidence" value="ECO:0007669"/>
    <property type="project" value="UniProtKB-KW"/>
</dbReference>
<evidence type="ECO:0000256" key="7">
    <source>
        <dbReference type="ARBA" id="ARBA00022839"/>
    </source>
</evidence>
<dbReference type="InterPro" id="IPR041505">
    <property type="entry name" value="Dis3_CSD2"/>
</dbReference>
<evidence type="ECO:0000256" key="9">
    <source>
        <dbReference type="ARBA" id="ARBA00022884"/>
    </source>
</evidence>
<dbReference type="Gene3D" id="2.40.50.690">
    <property type="match status" value="1"/>
</dbReference>
<feature type="coiled-coil region" evidence="11">
    <location>
        <begin position="806"/>
        <end position="833"/>
    </location>
</feature>
<evidence type="ECO:0000256" key="10">
    <source>
        <dbReference type="RuleBase" id="RU003901"/>
    </source>
</evidence>
<dbReference type="GO" id="GO:0000177">
    <property type="term" value="C:cytoplasmic exosome (RNase complex)"/>
    <property type="evidence" value="ECO:0007669"/>
    <property type="project" value="TreeGrafter"/>
</dbReference>
<dbReference type="Pfam" id="PF17849">
    <property type="entry name" value="OB_Dis3"/>
    <property type="match status" value="1"/>
</dbReference>
<dbReference type="PROSITE" id="PS01175">
    <property type="entry name" value="RIBONUCLEASE_II"/>
    <property type="match status" value="1"/>
</dbReference>
<evidence type="ECO:0000256" key="5">
    <source>
        <dbReference type="ARBA" id="ARBA00022801"/>
    </source>
</evidence>
<dbReference type="InterPro" id="IPR001900">
    <property type="entry name" value="RNase_II/R"/>
</dbReference>
<dbReference type="GO" id="GO:0016075">
    <property type="term" value="P:rRNA catabolic process"/>
    <property type="evidence" value="ECO:0007669"/>
    <property type="project" value="TreeGrafter"/>
</dbReference>
<keyword evidence="4" id="KW-0540">Nuclease</keyword>
<comment type="cofactor">
    <cofactor evidence="1">
        <name>Mg(2+)</name>
        <dbReference type="ChEBI" id="CHEBI:18420"/>
    </cofactor>
</comment>
<evidence type="ECO:0000256" key="6">
    <source>
        <dbReference type="ARBA" id="ARBA00022835"/>
    </source>
</evidence>
<dbReference type="InterPro" id="IPR050180">
    <property type="entry name" value="RNR_Ribonuclease"/>
</dbReference>
<evidence type="ECO:0000313" key="13">
    <source>
        <dbReference type="EMBL" id="EMP36017.1"/>
    </source>
</evidence>
<dbReference type="PANTHER" id="PTHR23355">
    <property type="entry name" value="RIBONUCLEASE"/>
    <property type="match status" value="1"/>
</dbReference>
<dbReference type="SMART" id="SM00955">
    <property type="entry name" value="RNB"/>
    <property type="match status" value="1"/>
</dbReference>
<dbReference type="PANTHER" id="PTHR23355:SF30">
    <property type="entry name" value="DIS3-LIKE EXONUCLEASE 1"/>
    <property type="match status" value="1"/>
</dbReference>
<dbReference type="Pfam" id="PF17215">
    <property type="entry name" value="Rrp44_S1"/>
    <property type="match status" value="1"/>
</dbReference>
<keyword evidence="6" id="KW-0271">Exosome</keyword>
<dbReference type="Pfam" id="PF00773">
    <property type="entry name" value="RNB"/>
    <property type="match status" value="1"/>
</dbReference>
<evidence type="ECO:0000256" key="1">
    <source>
        <dbReference type="ARBA" id="ARBA00001946"/>
    </source>
</evidence>
<dbReference type="Proteomes" id="UP000031443">
    <property type="component" value="Unassembled WGS sequence"/>
</dbReference>
<dbReference type="GO" id="GO:0000175">
    <property type="term" value="F:3'-5'-RNA exonuclease activity"/>
    <property type="evidence" value="ECO:0007669"/>
    <property type="project" value="TreeGrafter"/>
</dbReference>
<evidence type="ECO:0000256" key="3">
    <source>
        <dbReference type="ARBA" id="ARBA00016366"/>
    </source>
</evidence>
<keyword evidence="11" id="KW-0175">Coiled coil</keyword>
<keyword evidence="9" id="KW-0694">RNA-binding</keyword>
<feature type="domain" description="RNB" evidence="12">
    <location>
        <begin position="300"/>
        <end position="621"/>
    </location>
</feature>
<protein>
    <recommendedName>
        <fullName evidence="3">DIS3-like exonuclease 1</fullName>
    </recommendedName>
</protein>
<dbReference type="Gene3D" id="2.40.50.700">
    <property type="match status" value="1"/>
</dbReference>
<dbReference type="SUPFAM" id="SSF50249">
    <property type="entry name" value="Nucleic acid-binding proteins"/>
    <property type="match status" value="3"/>
</dbReference>
<name>M7C653_CHEMY</name>
<keyword evidence="7 13" id="KW-0269">Exonuclease</keyword>
<dbReference type="GO" id="GO:0006402">
    <property type="term" value="P:mRNA catabolic process"/>
    <property type="evidence" value="ECO:0007669"/>
    <property type="project" value="TreeGrafter"/>
</dbReference>
<evidence type="ECO:0000256" key="8">
    <source>
        <dbReference type="ARBA" id="ARBA00022842"/>
    </source>
</evidence>
<gene>
    <name evidence="13" type="ORF">UY3_06751</name>
</gene>
<keyword evidence="14" id="KW-1185">Reference proteome</keyword>
<keyword evidence="8" id="KW-0460">Magnesium</keyword>
<dbReference type="FunFam" id="2.40.50.700:FF:000004">
    <property type="entry name" value="Exosome complex exonuclease RRP44 homolog A"/>
    <property type="match status" value="1"/>
</dbReference>
<dbReference type="FunFam" id="2.40.50.140:FF:000143">
    <property type="entry name" value="DIS3-like exonuclease 1 isoform X1"/>
    <property type="match status" value="1"/>
</dbReference>
<dbReference type="InterPro" id="IPR012340">
    <property type="entry name" value="NA-bd_OB-fold"/>
</dbReference>
<dbReference type="InterPro" id="IPR033770">
    <property type="entry name" value="RRP44_S1"/>
</dbReference>
<dbReference type="EMBL" id="KB526692">
    <property type="protein sequence ID" value="EMP36017.1"/>
    <property type="molecule type" value="Genomic_DNA"/>
</dbReference>
<evidence type="ECO:0000256" key="2">
    <source>
        <dbReference type="ARBA" id="ARBA00005785"/>
    </source>
</evidence>
<evidence type="ECO:0000259" key="12">
    <source>
        <dbReference type="SMART" id="SM00955"/>
    </source>
</evidence>
<accession>M7C653</accession>
<keyword evidence="5" id="KW-0378">Hydrolase</keyword>
<feature type="non-terminal residue" evidence="13">
    <location>
        <position position="1"/>
    </location>
</feature>
<sequence length="857" mass="97468">RSIYNAAVWYYNHCLGQLPVVMVTEDEDAIREYGGETEGVFVILFKNYLDNFWPDLKAVHELYDSILQSRRERESESQENNGKEYPEHLPMEILEAGIKSGRYIQLDLQSDILIHGTKARNRAIHGDVVAVELLLRHEWKGRTASLCENDTEEKAPGDTSSEPMPTGRVVGIIQKNWRDYVVTFPSKEESQSQGKNAQKILVTPWDYRIPKIRISTQQAEALQDCRVIVRIDSWESTSVYPNGHFVRVLGRIGDLEGETAVILVENGISVAPFSEAQTCEMPSSTSENPWKVNPEEELKRIDLRNTHLVFSIDPKGCEDVDDALSIRTLANGNLELGVHIADVTHFVAVNSYTDIEARARYAVSVMWELDKNSYEILRVWYNRTIIQSSYKLVYEVAQGLLDGDLSVVDDILELKELDERTRQQKLEELVWAIGKLTDIARHVRAKRDSCGALELEGVEIRVQLDDKKNIHDLIPKQPLEVHETVAECMILANHWVAKIIWENFPHHALLRQHPPPRQEFFSELRECASAKGFSIDTRSNKALADSLNKADDPLDPTVNKLLRSMATQAMSNALYFSTGSCPEEEFHHYGLALDKYTHFTSPIRRYADIVVHRLLMAATLKDTKVDVTVNLFSNKDLEELCRHINNRNRAAQHAQKQSTELFQCMYFKDKVPETEERCTADGVIYSIRTNGVLVFVPRYGIKGAAYLKNKEGLVISCQSDGSCVWKPGSLQHFQNRITSTTVAGESVTLSLFDHITVKVSVQSSRCHPDTIKLEIISNIPYKNTATELYQKNFHIMKTDLVKEVTRSAEEALLAQEKNRVEVIQEEHQEYCQTKGVSLYQLLEEIRDLALLDVSAGN</sequence>
<dbReference type="eggNOG" id="KOG2102">
    <property type="taxonomic scope" value="Eukaryota"/>
</dbReference>
<comment type="similarity">
    <text evidence="2 10">Belongs to the RNR ribonuclease family.</text>
</comment>
<dbReference type="InterPro" id="IPR022966">
    <property type="entry name" value="RNase_II/R_CS"/>
</dbReference>
<evidence type="ECO:0000256" key="4">
    <source>
        <dbReference type="ARBA" id="ARBA00022722"/>
    </source>
</evidence>
<dbReference type="Gene3D" id="2.40.50.140">
    <property type="entry name" value="Nucleic acid-binding proteins"/>
    <property type="match status" value="1"/>
</dbReference>
<evidence type="ECO:0000256" key="11">
    <source>
        <dbReference type="SAM" id="Coils"/>
    </source>
</evidence>
<dbReference type="STRING" id="8469.M7C653"/>
<organism evidence="13 14">
    <name type="scientific">Chelonia mydas</name>
    <name type="common">Green sea-turtle</name>
    <name type="synonym">Chelonia agassizi</name>
    <dbReference type="NCBI Taxonomy" id="8469"/>
    <lineage>
        <taxon>Eukaryota</taxon>
        <taxon>Metazoa</taxon>
        <taxon>Chordata</taxon>
        <taxon>Craniata</taxon>
        <taxon>Vertebrata</taxon>
        <taxon>Euteleostomi</taxon>
        <taxon>Archelosauria</taxon>
        <taxon>Testudinata</taxon>
        <taxon>Testudines</taxon>
        <taxon>Cryptodira</taxon>
        <taxon>Durocryptodira</taxon>
        <taxon>Americhelydia</taxon>
        <taxon>Chelonioidea</taxon>
        <taxon>Cheloniidae</taxon>
        <taxon>Chelonia</taxon>
    </lineage>
</organism>